<feature type="chain" id="PRO_5008291765" description="Secreted protein" evidence="1">
    <location>
        <begin position="19"/>
        <end position="86"/>
    </location>
</feature>
<dbReference type="Proteomes" id="UP000092555">
    <property type="component" value="Unassembled WGS sequence"/>
</dbReference>
<name>A0A1A0HEA9_9ASCO</name>
<feature type="signal peptide" evidence="1">
    <location>
        <begin position="1"/>
        <end position="18"/>
    </location>
</feature>
<evidence type="ECO:0000256" key="1">
    <source>
        <dbReference type="SAM" id="SignalP"/>
    </source>
</evidence>
<comment type="caution">
    <text evidence="2">The sequence shown here is derived from an EMBL/GenBank/DDBJ whole genome shotgun (WGS) entry which is preliminary data.</text>
</comment>
<evidence type="ECO:0000313" key="2">
    <source>
        <dbReference type="EMBL" id="OBA22325.1"/>
    </source>
</evidence>
<sequence>MKYKTFWIMVWTVSLCRGFWQKDGFITRPLTTGTRYPLTPIGRFEILHLCARTGQIVKGSYNWRLNHKDKLDDSKTRNVFVFVLPS</sequence>
<proteinExistence type="predicted"/>
<keyword evidence="3" id="KW-1185">Reference proteome</keyword>
<keyword evidence="1" id="KW-0732">Signal</keyword>
<dbReference type="GeneID" id="30027541"/>
<dbReference type="AlphaFoldDB" id="A0A1A0HEA9"/>
<evidence type="ECO:0000313" key="3">
    <source>
        <dbReference type="Proteomes" id="UP000092555"/>
    </source>
</evidence>
<accession>A0A1A0HEA9</accession>
<dbReference type="RefSeq" id="XP_018712821.1">
    <property type="nucleotide sequence ID" value="XM_018854565.1"/>
</dbReference>
<organism evidence="2 3">
    <name type="scientific">Metschnikowia bicuspidata var. bicuspidata NRRL YB-4993</name>
    <dbReference type="NCBI Taxonomy" id="869754"/>
    <lineage>
        <taxon>Eukaryota</taxon>
        <taxon>Fungi</taxon>
        <taxon>Dikarya</taxon>
        <taxon>Ascomycota</taxon>
        <taxon>Saccharomycotina</taxon>
        <taxon>Pichiomycetes</taxon>
        <taxon>Metschnikowiaceae</taxon>
        <taxon>Metschnikowia</taxon>
    </lineage>
</organism>
<protein>
    <recommendedName>
        <fullName evidence="4">Secreted protein</fullName>
    </recommendedName>
</protein>
<evidence type="ECO:0008006" key="4">
    <source>
        <dbReference type="Google" id="ProtNLM"/>
    </source>
</evidence>
<reference evidence="2 3" key="1">
    <citation type="submission" date="2016-05" db="EMBL/GenBank/DDBJ databases">
        <title>Comparative genomics of biotechnologically important yeasts.</title>
        <authorList>
            <consortium name="DOE Joint Genome Institute"/>
            <person name="Riley R."/>
            <person name="Haridas S."/>
            <person name="Wolfe K.H."/>
            <person name="Lopes M.R."/>
            <person name="Hittinger C.T."/>
            <person name="Goker M."/>
            <person name="Salamov A."/>
            <person name="Wisecaver J."/>
            <person name="Long T.M."/>
            <person name="Aerts A.L."/>
            <person name="Barry K."/>
            <person name="Choi C."/>
            <person name="Clum A."/>
            <person name="Coughlan A.Y."/>
            <person name="Deshpande S."/>
            <person name="Douglass A.P."/>
            <person name="Hanson S.J."/>
            <person name="Klenk H.-P."/>
            <person name="LaButti K."/>
            <person name="Lapidus A."/>
            <person name="Lindquist E."/>
            <person name="Lipzen A."/>
            <person name="Meier-kolthoff J.P."/>
            <person name="Ohm R.A."/>
            <person name="Otillar R.P."/>
            <person name="Pangilinan J."/>
            <person name="Peng Y."/>
            <person name="Rokas A."/>
            <person name="Rosa C.A."/>
            <person name="Scheuner C."/>
            <person name="Sibirny A.A."/>
            <person name="Slot J.C."/>
            <person name="Stielow J.B."/>
            <person name="Sun H."/>
            <person name="Kurtzman C.P."/>
            <person name="Blackwell M."/>
            <person name="Grigoriev I.V."/>
            <person name="Jeffries T.W."/>
        </authorList>
    </citation>
    <scope>NUCLEOTIDE SEQUENCE [LARGE SCALE GENOMIC DNA]</scope>
    <source>
        <strain evidence="2 3">NRRL YB-4993</strain>
    </source>
</reference>
<gene>
    <name evidence="2" type="ORF">METBIDRAFT_150959</name>
</gene>
<dbReference type="EMBL" id="LXTC01000002">
    <property type="protein sequence ID" value="OBA22325.1"/>
    <property type="molecule type" value="Genomic_DNA"/>
</dbReference>